<sequence length="178" mass="20027">MVDRTDSLQQKSVQNSMMKEQRSETPLFFHQPEPIPKTRNIPPKVLTQGRIKIRLTLLPVLETRIGDLTMYITSRGLLYPSYQKPSQWQIFEHTMPACKYSLFETIHALLERCSTQDGYNAFIALTGNAKESRHGHVEVVSRWITSTTLVVGRAEVGGDYGDGGAAEPPLWISPVVAD</sequence>
<gene>
    <name evidence="1" type="ORF">M9H77_21914</name>
</gene>
<name>A0ACC0APE2_CATRO</name>
<dbReference type="Proteomes" id="UP001060085">
    <property type="component" value="Linkage Group LG05"/>
</dbReference>
<organism evidence="1 2">
    <name type="scientific">Catharanthus roseus</name>
    <name type="common">Madagascar periwinkle</name>
    <name type="synonym">Vinca rosea</name>
    <dbReference type="NCBI Taxonomy" id="4058"/>
    <lineage>
        <taxon>Eukaryota</taxon>
        <taxon>Viridiplantae</taxon>
        <taxon>Streptophyta</taxon>
        <taxon>Embryophyta</taxon>
        <taxon>Tracheophyta</taxon>
        <taxon>Spermatophyta</taxon>
        <taxon>Magnoliopsida</taxon>
        <taxon>eudicotyledons</taxon>
        <taxon>Gunneridae</taxon>
        <taxon>Pentapetalae</taxon>
        <taxon>asterids</taxon>
        <taxon>lamiids</taxon>
        <taxon>Gentianales</taxon>
        <taxon>Apocynaceae</taxon>
        <taxon>Rauvolfioideae</taxon>
        <taxon>Vinceae</taxon>
        <taxon>Catharanthinae</taxon>
        <taxon>Catharanthus</taxon>
    </lineage>
</organism>
<comment type="caution">
    <text evidence="1">The sequence shown here is derived from an EMBL/GenBank/DDBJ whole genome shotgun (WGS) entry which is preliminary data.</text>
</comment>
<reference evidence="2" key="1">
    <citation type="journal article" date="2023" name="Nat. Plants">
        <title>Single-cell RNA sequencing provides a high-resolution roadmap for understanding the multicellular compartmentation of specialized metabolism.</title>
        <authorList>
            <person name="Sun S."/>
            <person name="Shen X."/>
            <person name="Li Y."/>
            <person name="Li Y."/>
            <person name="Wang S."/>
            <person name="Li R."/>
            <person name="Zhang H."/>
            <person name="Shen G."/>
            <person name="Guo B."/>
            <person name="Wei J."/>
            <person name="Xu J."/>
            <person name="St-Pierre B."/>
            <person name="Chen S."/>
            <person name="Sun C."/>
        </authorList>
    </citation>
    <scope>NUCLEOTIDE SEQUENCE [LARGE SCALE GENOMIC DNA]</scope>
</reference>
<proteinExistence type="predicted"/>
<evidence type="ECO:0000313" key="1">
    <source>
        <dbReference type="EMBL" id="KAI5662591.1"/>
    </source>
</evidence>
<accession>A0ACC0APE2</accession>
<evidence type="ECO:0000313" key="2">
    <source>
        <dbReference type="Proteomes" id="UP001060085"/>
    </source>
</evidence>
<protein>
    <submittedName>
        <fullName evidence="1">Uncharacterized protein</fullName>
    </submittedName>
</protein>
<keyword evidence="2" id="KW-1185">Reference proteome</keyword>
<dbReference type="EMBL" id="CM044705">
    <property type="protein sequence ID" value="KAI5662591.1"/>
    <property type="molecule type" value="Genomic_DNA"/>
</dbReference>